<dbReference type="VEuPathDB" id="VectorBase:HLOH_057165"/>
<reference evidence="1 2" key="1">
    <citation type="journal article" date="2020" name="Cell">
        <title>Large-Scale Comparative Analyses of Tick Genomes Elucidate Their Genetic Diversity and Vector Capacities.</title>
        <authorList>
            <consortium name="Tick Genome and Microbiome Consortium (TIGMIC)"/>
            <person name="Jia N."/>
            <person name="Wang J."/>
            <person name="Shi W."/>
            <person name="Du L."/>
            <person name="Sun Y."/>
            <person name="Zhan W."/>
            <person name="Jiang J.F."/>
            <person name="Wang Q."/>
            <person name="Zhang B."/>
            <person name="Ji P."/>
            <person name="Bell-Sakyi L."/>
            <person name="Cui X.M."/>
            <person name="Yuan T.T."/>
            <person name="Jiang B.G."/>
            <person name="Yang W.F."/>
            <person name="Lam T.T."/>
            <person name="Chang Q.C."/>
            <person name="Ding S.J."/>
            <person name="Wang X.J."/>
            <person name="Zhu J.G."/>
            <person name="Ruan X.D."/>
            <person name="Zhao L."/>
            <person name="Wei J.T."/>
            <person name="Ye R.Z."/>
            <person name="Que T.C."/>
            <person name="Du C.H."/>
            <person name="Zhou Y.H."/>
            <person name="Cheng J.X."/>
            <person name="Dai P.F."/>
            <person name="Guo W.B."/>
            <person name="Han X.H."/>
            <person name="Huang E.J."/>
            <person name="Li L.F."/>
            <person name="Wei W."/>
            <person name="Gao Y.C."/>
            <person name="Liu J.Z."/>
            <person name="Shao H.Z."/>
            <person name="Wang X."/>
            <person name="Wang C.C."/>
            <person name="Yang T.C."/>
            <person name="Huo Q.B."/>
            <person name="Li W."/>
            <person name="Chen H.Y."/>
            <person name="Chen S.E."/>
            <person name="Zhou L.G."/>
            <person name="Ni X.B."/>
            <person name="Tian J.H."/>
            <person name="Sheng Y."/>
            <person name="Liu T."/>
            <person name="Pan Y.S."/>
            <person name="Xia L.Y."/>
            <person name="Li J."/>
            <person name="Zhao F."/>
            <person name="Cao W.C."/>
        </authorList>
    </citation>
    <scope>NUCLEOTIDE SEQUENCE [LARGE SCALE GENOMIC DNA]</scope>
    <source>
        <strain evidence="1">HaeL-2018</strain>
    </source>
</reference>
<dbReference type="EMBL" id="JABSTR010000006">
    <property type="protein sequence ID" value="KAH9374480.1"/>
    <property type="molecule type" value="Genomic_DNA"/>
</dbReference>
<keyword evidence="2" id="KW-1185">Reference proteome</keyword>
<gene>
    <name evidence="1" type="ORF">HPB48_000338</name>
</gene>
<evidence type="ECO:0000313" key="2">
    <source>
        <dbReference type="Proteomes" id="UP000821853"/>
    </source>
</evidence>
<dbReference type="Proteomes" id="UP000821853">
    <property type="component" value="Chromosome 4"/>
</dbReference>
<sequence length="59" mass="6855">MCTDRENAWLPPYVTNVLSARVKFHTFVVMLKCCSGDSKLFHSLFRFLQLRAQGFVVVF</sequence>
<comment type="caution">
    <text evidence="1">The sequence shown here is derived from an EMBL/GenBank/DDBJ whole genome shotgun (WGS) entry which is preliminary data.</text>
</comment>
<protein>
    <submittedName>
        <fullName evidence="1">Uncharacterized protein</fullName>
    </submittedName>
</protein>
<dbReference type="AlphaFoldDB" id="A0A9J6GIV1"/>
<name>A0A9J6GIV1_HAELO</name>
<proteinExistence type="predicted"/>
<evidence type="ECO:0000313" key="1">
    <source>
        <dbReference type="EMBL" id="KAH9374480.1"/>
    </source>
</evidence>
<accession>A0A9J6GIV1</accession>
<organism evidence="1 2">
    <name type="scientific">Haemaphysalis longicornis</name>
    <name type="common">Bush tick</name>
    <dbReference type="NCBI Taxonomy" id="44386"/>
    <lineage>
        <taxon>Eukaryota</taxon>
        <taxon>Metazoa</taxon>
        <taxon>Ecdysozoa</taxon>
        <taxon>Arthropoda</taxon>
        <taxon>Chelicerata</taxon>
        <taxon>Arachnida</taxon>
        <taxon>Acari</taxon>
        <taxon>Parasitiformes</taxon>
        <taxon>Ixodida</taxon>
        <taxon>Ixodoidea</taxon>
        <taxon>Ixodidae</taxon>
        <taxon>Haemaphysalinae</taxon>
        <taxon>Haemaphysalis</taxon>
    </lineage>
</organism>